<organism evidence="8">
    <name type="scientific">Diacronema lutheri</name>
    <name type="common">Unicellular marine alga</name>
    <name type="synonym">Monochrysis lutheri</name>
    <dbReference type="NCBI Taxonomy" id="2081491"/>
    <lineage>
        <taxon>Eukaryota</taxon>
        <taxon>Haptista</taxon>
        <taxon>Haptophyta</taxon>
        <taxon>Pavlovophyceae</taxon>
        <taxon>Pavlovales</taxon>
        <taxon>Pavlovaceae</taxon>
        <taxon>Diacronema</taxon>
    </lineage>
</organism>
<dbReference type="PANTHER" id="PTHR10430">
    <property type="entry name" value="PEROXIREDOXIN"/>
    <property type="match status" value="1"/>
</dbReference>
<dbReference type="PROSITE" id="PS51352">
    <property type="entry name" value="THIOREDOXIN_2"/>
    <property type="match status" value="1"/>
</dbReference>
<protein>
    <recommendedName>
        <fullName evidence="7">Thioredoxin domain-containing protein</fullName>
    </recommendedName>
</protein>
<keyword evidence="3 6" id="KW-0049">Antioxidant</keyword>
<sequence length="165" mass="17535">MVAPGTKLPDIKLFEGQPDYAPATEHSLMELVKGKTVVLFAVPGAFTPSCSKAHLPSFIKHFDELKAAGVDHVICTATNDPFVMAAWAQASGVPPNTIHMLSDNTAELCRGLGVATESDVMVRSTRYALVAKDGVVTHFFPSEKDGEKCAQNTYADSVLGALKSA</sequence>
<keyword evidence="10" id="KW-1185">Reference proteome</keyword>
<dbReference type="InterPro" id="IPR037944">
    <property type="entry name" value="PRX5-like"/>
</dbReference>
<dbReference type="Proteomes" id="UP000751190">
    <property type="component" value="Unassembled WGS sequence"/>
</dbReference>
<dbReference type="SUPFAM" id="SSF52833">
    <property type="entry name" value="Thioredoxin-like"/>
    <property type="match status" value="1"/>
</dbReference>
<evidence type="ECO:0000256" key="2">
    <source>
        <dbReference type="ARBA" id="ARBA00022559"/>
    </source>
</evidence>
<dbReference type="GO" id="GO:0034599">
    <property type="term" value="P:cellular response to oxidative stress"/>
    <property type="evidence" value="ECO:0007669"/>
    <property type="project" value="InterPro"/>
</dbReference>
<comment type="similarity">
    <text evidence="1 6">Belongs to the peroxiredoxin family. Prx5 subfamily.</text>
</comment>
<evidence type="ECO:0000259" key="7">
    <source>
        <dbReference type="PROSITE" id="PS51352"/>
    </source>
</evidence>
<dbReference type="GO" id="GO:0045454">
    <property type="term" value="P:cell redox homeostasis"/>
    <property type="evidence" value="ECO:0007669"/>
    <property type="project" value="TreeGrafter"/>
</dbReference>
<evidence type="ECO:0000256" key="6">
    <source>
        <dbReference type="RuleBase" id="RU366011"/>
    </source>
</evidence>
<accession>A0A7R9YPN5</accession>
<dbReference type="EMBL" id="HBEB01020886">
    <property type="protein sequence ID" value="CAD8279265.1"/>
    <property type="molecule type" value="Transcribed_RNA"/>
</dbReference>
<reference evidence="8" key="1">
    <citation type="submission" date="2021-01" db="EMBL/GenBank/DDBJ databases">
        <authorList>
            <person name="Corre E."/>
            <person name="Pelletier E."/>
            <person name="Niang G."/>
            <person name="Scheremetjew M."/>
            <person name="Finn R."/>
            <person name="Kale V."/>
            <person name="Holt S."/>
            <person name="Cochrane G."/>
            <person name="Meng A."/>
            <person name="Brown T."/>
            <person name="Cohen L."/>
        </authorList>
    </citation>
    <scope>NUCLEOTIDE SEQUENCE</scope>
    <source>
        <strain evidence="8">RCC1537</strain>
    </source>
</reference>
<dbReference type="InterPro" id="IPR013766">
    <property type="entry name" value="Thioredoxin_domain"/>
</dbReference>
<evidence type="ECO:0000256" key="3">
    <source>
        <dbReference type="ARBA" id="ARBA00022862"/>
    </source>
</evidence>
<dbReference type="GO" id="GO:0005737">
    <property type="term" value="C:cytoplasm"/>
    <property type="evidence" value="ECO:0007669"/>
    <property type="project" value="TreeGrafter"/>
</dbReference>
<reference evidence="9" key="2">
    <citation type="submission" date="2021-05" db="EMBL/GenBank/DDBJ databases">
        <title>The genome of the haptophyte Pavlova lutheri (Diacronema luteri, Pavlovales) - a model for lipid biosynthesis in eukaryotic algae.</title>
        <authorList>
            <person name="Hulatt C.J."/>
            <person name="Posewitz M.C."/>
        </authorList>
    </citation>
    <scope>NUCLEOTIDE SEQUENCE</scope>
    <source>
        <strain evidence="9">NIVA-4/92</strain>
    </source>
</reference>
<gene>
    <name evidence="9" type="ORF">KFE25_002045</name>
    <name evidence="8" type="ORF">PLUT1463_LOCUS13582</name>
</gene>
<evidence type="ECO:0000256" key="4">
    <source>
        <dbReference type="ARBA" id="ARBA00023002"/>
    </source>
</evidence>
<evidence type="ECO:0000256" key="1">
    <source>
        <dbReference type="ARBA" id="ARBA00010505"/>
    </source>
</evidence>
<evidence type="ECO:0000313" key="8">
    <source>
        <dbReference type="EMBL" id="CAD8279265.1"/>
    </source>
</evidence>
<feature type="domain" description="Thioredoxin" evidence="7">
    <location>
        <begin position="2"/>
        <end position="165"/>
    </location>
</feature>
<dbReference type="PANTHER" id="PTHR10430:SF16">
    <property type="entry name" value="PEROXIREDOXIN-5, MITOCHONDRIAL"/>
    <property type="match status" value="1"/>
</dbReference>
<dbReference type="Gene3D" id="3.40.30.10">
    <property type="entry name" value="Glutaredoxin"/>
    <property type="match status" value="1"/>
</dbReference>
<proteinExistence type="inferred from homology"/>
<dbReference type="OrthoDB" id="1882547at2759"/>
<keyword evidence="4 6" id="KW-0560">Oxidoreductase</keyword>
<feature type="active site" description="Cysteine sulfenic acid (-SOH) intermediate" evidence="5">
    <location>
        <position position="50"/>
    </location>
</feature>
<name>A0A7R9YPN5_DIALT</name>
<dbReference type="EMBL" id="JAGTXO010000008">
    <property type="protein sequence ID" value="KAG8466289.1"/>
    <property type="molecule type" value="Genomic_DNA"/>
</dbReference>
<evidence type="ECO:0000313" key="9">
    <source>
        <dbReference type="EMBL" id="KAG8466289.1"/>
    </source>
</evidence>
<dbReference type="GO" id="GO:0042744">
    <property type="term" value="P:hydrogen peroxide catabolic process"/>
    <property type="evidence" value="ECO:0007669"/>
    <property type="project" value="TreeGrafter"/>
</dbReference>
<dbReference type="GO" id="GO:0008379">
    <property type="term" value="F:thioredoxin peroxidase activity"/>
    <property type="evidence" value="ECO:0007669"/>
    <property type="project" value="InterPro"/>
</dbReference>
<dbReference type="AlphaFoldDB" id="A0A7R9YPN5"/>
<dbReference type="InterPro" id="IPR013740">
    <property type="entry name" value="Redoxin"/>
</dbReference>
<keyword evidence="2 6" id="KW-0575">Peroxidase</keyword>
<evidence type="ECO:0000313" key="10">
    <source>
        <dbReference type="Proteomes" id="UP000751190"/>
    </source>
</evidence>
<dbReference type="InterPro" id="IPR036249">
    <property type="entry name" value="Thioredoxin-like_sf"/>
</dbReference>
<dbReference type="CDD" id="cd03013">
    <property type="entry name" value="PRX5_like"/>
    <property type="match status" value="1"/>
</dbReference>
<evidence type="ECO:0000256" key="5">
    <source>
        <dbReference type="PIRSR" id="PIRSR637944-1"/>
    </source>
</evidence>
<comment type="function">
    <text evidence="6">Thiol-specific peroxidase that catalyzes the reduction of hydrogen peroxide and organic hydroperoxides to water and alcohols, respectively. Plays a role in cell protection against oxidative stress by detoxifying peroxides.</text>
</comment>
<dbReference type="Pfam" id="PF08534">
    <property type="entry name" value="Redoxin"/>
    <property type="match status" value="1"/>
</dbReference>
<keyword evidence="6" id="KW-0676">Redox-active center</keyword>